<keyword evidence="4" id="KW-1185">Reference proteome</keyword>
<evidence type="ECO:0008006" key="5">
    <source>
        <dbReference type="Google" id="ProtNLM"/>
    </source>
</evidence>
<gene>
    <name evidence="3" type="ORF">WJX75_010045</name>
</gene>
<feature type="region of interest" description="Disordered" evidence="1">
    <location>
        <begin position="106"/>
        <end position="144"/>
    </location>
</feature>
<proteinExistence type="predicted"/>
<accession>A0ABR2YSM6</accession>
<evidence type="ECO:0000313" key="4">
    <source>
        <dbReference type="Proteomes" id="UP001491310"/>
    </source>
</evidence>
<dbReference type="PANTHER" id="PTHR23302:SF24">
    <property type="entry name" value="TMC DOMAIN-CONTAINING PROTEIN"/>
    <property type="match status" value="1"/>
</dbReference>
<feature type="transmembrane region" description="Helical" evidence="2">
    <location>
        <begin position="661"/>
        <end position="684"/>
    </location>
</feature>
<feature type="transmembrane region" description="Helical" evidence="2">
    <location>
        <begin position="385"/>
        <end position="411"/>
    </location>
</feature>
<feature type="transmembrane region" description="Helical" evidence="2">
    <location>
        <begin position="293"/>
        <end position="312"/>
    </location>
</feature>
<name>A0ABR2YSM6_9CHLO</name>
<organism evidence="3 4">
    <name type="scientific">Coccomyxa subellipsoidea</name>
    <dbReference type="NCBI Taxonomy" id="248742"/>
    <lineage>
        <taxon>Eukaryota</taxon>
        <taxon>Viridiplantae</taxon>
        <taxon>Chlorophyta</taxon>
        <taxon>core chlorophytes</taxon>
        <taxon>Trebouxiophyceae</taxon>
        <taxon>Trebouxiophyceae incertae sedis</taxon>
        <taxon>Coccomyxaceae</taxon>
        <taxon>Coccomyxa</taxon>
    </lineage>
</organism>
<feature type="transmembrane region" description="Helical" evidence="2">
    <location>
        <begin position="423"/>
        <end position="446"/>
    </location>
</feature>
<dbReference type="PANTHER" id="PTHR23302">
    <property type="entry name" value="TRANSMEMBRANE CHANNEL-RELATED"/>
    <property type="match status" value="1"/>
</dbReference>
<sequence>MERDIASLRPEELTELLQALTPQPSAISLEEAAVTPMSNRVYDEATLLQAVALANAAASLQQQNSEAQMDLPLLFPALSGMSQAGLLDLLQRSTSQVPGSLQQYAVASPEPPQMPSQVQQRAESSTEAPSARPGAPRNRKQECTAETFRRGCARLRTIQEREQGKLFASRSQWHDFRSALKQTVAFMGKFLSLWKTSIQTVEAKHGSNVSLTLYFLRFALGINTALCLFWLGGTIIPFMISPPTTFSWSYFKAYKPLDLLQGYGLHNTFLFYGGYNYGANIGGKGSFRLDMSFPLQIIAAFFFSLVMLLTTIHKRLQGAGDSAFVGHNKLFPFSTIVFTSWDYHLTDVKAARNLRNSIRNQLAEMVFDAELADAYISKSTRITSLLLKAFGLVIVWPVMVGGTAIAVYLIITNQDNIARHLGFAFASTVMLSLITVVSQLLVHMTVVAENWHPRQRTNVEALKLLSIKIINTATLVYQLYRIQTNASGTTTSTAKDITGFQTCSLAQGRVQADASCSKGYLCCDANCAAAVAQPTFQSHCVPGCAENAIGLIFYRLVLTNMATLNLVDILMACMYRLLGMAVTFDPPSVVIQIIDTEERYSASRTNVVVYTLMLGILTACSVPMVFNLQYGRKYCGPHQGISMTSALSIAVSQGPRVLDNIFTWAISPFVLGGSCVVLGFLLLVTQGQRSHYKKDKEHLRVEFEQYRHQMQAKVLIARKLKGIVELGFLHGKLF</sequence>
<dbReference type="InterPro" id="IPR038900">
    <property type="entry name" value="TMC"/>
</dbReference>
<reference evidence="3 4" key="1">
    <citation type="journal article" date="2024" name="Nat. Commun.">
        <title>Phylogenomics reveals the evolutionary origins of lichenization in chlorophyte algae.</title>
        <authorList>
            <person name="Puginier C."/>
            <person name="Libourel C."/>
            <person name="Otte J."/>
            <person name="Skaloud P."/>
            <person name="Haon M."/>
            <person name="Grisel S."/>
            <person name="Petersen M."/>
            <person name="Berrin J.G."/>
            <person name="Delaux P.M."/>
            <person name="Dal Grande F."/>
            <person name="Keller J."/>
        </authorList>
    </citation>
    <scope>NUCLEOTIDE SEQUENCE [LARGE SCALE GENOMIC DNA]</scope>
    <source>
        <strain evidence="3 4">SAG 216-7</strain>
    </source>
</reference>
<protein>
    <recommendedName>
        <fullName evidence="5">TMC domain-containing protein</fullName>
    </recommendedName>
</protein>
<feature type="transmembrane region" description="Helical" evidence="2">
    <location>
        <begin position="607"/>
        <end position="626"/>
    </location>
</feature>
<feature type="compositionally biased region" description="Polar residues" evidence="1">
    <location>
        <begin position="115"/>
        <end position="128"/>
    </location>
</feature>
<evidence type="ECO:0000313" key="3">
    <source>
        <dbReference type="EMBL" id="KAK9909956.1"/>
    </source>
</evidence>
<keyword evidence="2" id="KW-0472">Membrane</keyword>
<evidence type="ECO:0000256" key="1">
    <source>
        <dbReference type="SAM" id="MobiDB-lite"/>
    </source>
</evidence>
<comment type="caution">
    <text evidence="3">The sequence shown here is derived from an EMBL/GenBank/DDBJ whole genome shotgun (WGS) entry which is preliminary data.</text>
</comment>
<feature type="transmembrane region" description="Helical" evidence="2">
    <location>
        <begin position="214"/>
        <end position="240"/>
    </location>
</feature>
<keyword evidence="2" id="KW-0812">Transmembrane</keyword>
<dbReference type="EMBL" id="JALJOT010000006">
    <property type="protein sequence ID" value="KAK9909956.1"/>
    <property type="molecule type" value="Genomic_DNA"/>
</dbReference>
<keyword evidence="2" id="KW-1133">Transmembrane helix</keyword>
<dbReference type="Proteomes" id="UP001491310">
    <property type="component" value="Unassembled WGS sequence"/>
</dbReference>
<evidence type="ECO:0000256" key="2">
    <source>
        <dbReference type="SAM" id="Phobius"/>
    </source>
</evidence>